<protein>
    <submittedName>
        <fullName evidence="2">Uncharacterized protein</fullName>
    </submittedName>
</protein>
<proteinExistence type="predicted"/>
<evidence type="ECO:0000313" key="2">
    <source>
        <dbReference type="EMBL" id="KAG8074394.1"/>
    </source>
</evidence>
<name>A0A8J5TAI5_ZIZPA</name>
<sequence>MSCTRFAQQPARPRATRPSSPRCMRNCPRAQHARPALQAQLPARPRELPPPHAATPILRNCLHRTHAVHLVFRHTHARRRVALVAGALLLSLKAVCIHSSQCCGVYGVAGGSGEGSRASGVACPVGDVVQLIRSGEGREGDGSRGSTTAKRCLCGHGFGRAPAFLVEGDDADVETHGDLWWVASIRTETRGGNAMVRMRSDVGSTPQADLAHLLASHDQELRALSAEKMIDSKPFLENGVLEQQRFHNASTAKGVSWDN</sequence>
<dbReference type="OrthoDB" id="564295at2759"/>
<accession>A0A8J5TAI5</accession>
<feature type="compositionally biased region" description="Low complexity" evidence="1">
    <location>
        <begin position="1"/>
        <end position="22"/>
    </location>
</feature>
<gene>
    <name evidence="2" type="ORF">GUJ93_ZPchr0006g42644</name>
</gene>
<comment type="caution">
    <text evidence="2">The sequence shown here is derived from an EMBL/GenBank/DDBJ whole genome shotgun (WGS) entry which is preliminary data.</text>
</comment>
<reference evidence="2" key="1">
    <citation type="journal article" date="2021" name="bioRxiv">
        <title>Whole Genome Assembly and Annotation of Northern Wild Rice, Zizania palustris L., Supports a Whole Genome Duplication in the Zizania Genus.</title>
        <authorList>
            <person name="Haas M."/>
            <person name="Kono T."/>
            <person name="Macchietto M."/>
            <person name="Millas R."/>
            <person name="McGilp L."/>
            <person name="Shao M."/>
            <person name="Duquette J."/>
            <person name="Hirsch C.N."/>
            <person name="Kimball J."/>
        </authorList>
    </citation>
    <scope>NUCLEOTIDE SEQUENCE</scope>
    <source>
        <tissue evidence="2">Fresh leaf tissue</tissue>
    </source>
</reference>
<reference evidence="2" key="2">
    <citation type="submission" date="2021-02" db="EMBL/GenBank/DDBJ databases">
        <authorList>
            <person name="Kimball J.A."/>
            <person name="Haas M.W."/>
            <person name="Macchietto M."/>
            <person name="Kono T."/>
            <person name="Duquette J."/>
            <person name="Shao M."/>
        </authorList>
    </citation>
    <scope>NUCLEOTIDE SEQUENCE</scope>
    <source>
        <tissue evidence="2">Fresh leaf tissue</tissue>
    </source>
</reference>
<dbReference type="EMBL" id="JAAALK010000283">
    <property type="protein sequence ID" value="KAG8074394.1"/>
    <property type="molecule type" value="Genomic_DNA"/>
</dbReference>
<dbReference type="AlphaFoldDB" id="A0A8J5TAI5"/>
<evidence type="ECO:0000256" key="1">
    <source>
        <dbReference type="SAM" id="MobiDB-lite"/>
    </source>
</evidence>
<organism evidence="2 3">
    <name type="scientific">Zizania palustris</name>
    <name type="common">Northern wild rice</name>
    <dbReference type="NCBI Taxonomy" id="103762"/>
    <lineage>
        <taxon>Eukaryota</taxon>
        <taxon>Viridiplantae</taxon>
        <taxon>Streptophyta</taxon>
        <taxon>Embryophyta</taxon>
        <taxon>Tracheophyta</taxon>
        <taxon>Spermatophyta</taxon>
        <taxon>Magnoliopsida</taxon>
        <taxon>Liliopsida</taxon>
        <taxon>Poales</taxon>
        <taxon>Poaceae</taxon>
        <taxon>BOP clade</taxon>
        <taxon>Oryzoideae</taxon>
        <taxon>Oryzeae</taxon>
        <taxon>Zizaniinae</taxon>
        <taxon>Zizania</taxon>
    </lineage>
</organism>
<evidence type="ECO:0000313" key="3">
    <source>
        <dbReference type="Proteomes" id="UP000729402"/>
    </source>
</evidence>
<feature type="region of interest" description="Disordered" evidence="1">
    <location>
        <begin position="1"/>
        <end position="27"/>
    </location>
</feature>
<keyword evidence="3" id="KW-1185">Reference proteome</keyword>
<dbReference type="Proteomes" id="UP000729402">
    <property type="component" value="Unassembled WGS sequence"/>
</dbReference>